<accession>A0ABQ5P6F2</accession>
<dbReference type="RefSeq" id="WP_323450143.1">
    <property type="nucleotide sequence ID" value="NZ_BSBI01000013.1"/>
</dbReference>
<name>A0ABQ5P6F2_9ACTN</name>
<comment type="caution">
    <text evidence="1">The sequence shown here is derived from an EMBL/GenBank/DDBJ whole genome shotgun (WGS) entry which is preliminary data.</text>
</comment>
<gene>
    <name evidence="1" type="ORF">SYYSPA8_27690</name>
</gene>
<keyword evidence="2" id="KW-1185">Reference proteome</keyword>
<reference evidence="1 2" key="1">
    <citation type="submission" date="2022-10" db="EMBL/GenBank/DDBJ databases">
        <title>Draft genome sequence of Streptomyces sp. YSPA8.</title>
        <authorList>
            <person name="Moriuchi R."/>
            <person name="Dohra H."/>
            <person name="Yamamura H."/>
            <person name="Kodani S."/>
        </authorList>
    </citation>
    <scope>NUCLEOTIDE SEQUENCE [LARGE SCALE GENOMIC DNA]</scope>
    <source>
        <strain evidence="1 2">YSPA8</strain>
    </source>
</reference>
<organism evidence="1 2">
    <name type="scientific">Streptomyces yaizuensis</name>
    <dbReference type="NCBI Taxonomy" id="2989713"/>
    <lineage>
        <taxon>Bacteria</taxon>
        <taxon>Bacillati</taxon>
        <taxon>Actinomycetota</taxon>
        <taxon>Actinomycetes</taxon>
        <taxon>Kitasatosporales</taxon>
        <taxon>Streptomycetaceae</taxon>
        <taxon>Streptomyces</taxon>
    </lineage>
</organism>
<proteinExistence type="predicted"/>
<dbReference type="EMBL" id="BSBI01000013">
    <property type="protein sequence ID" value="GLF98157.1"/>
    <property type="molecule type" value="Genomic_DNA"/>
</dbReference>
<evidence type="ECO:0000313" key="1">
    <source>
        <dbReference type="EMBL" id="GLF98157.1"/>
    </source>
</evidence>
<protein>
    <submittedName>
        <fullName evidence="1">Uncharacterized protein</fullName>
    </submittedName>
</protein>
<evidence type="ECO:0000313" key="2">
    <source>
        <dbReference type="Proteomes" id="UP001291653"/>
    </source>
</evidence>
<dbReference type="Proteomes" id="UP001291653">
    <property type="component" value="Unassembled WGS sequence"/>
</dbReference>
<sequence length="96" mass="10215">MNAADEDEHEVEDLQTDVTRFLLGFVHAPLLGDQYVRGVLPAPEGAPAVRGVLGGRDERAPARLTADEIPLGPGTELLTPHDAVGLLRAARTEPGR</sequence>